<feature type="compositionally biased region" description="Polar residues" evidence="4">
    <location>
        <begin position="1"/>
        <end position="17"/>
    </location>
</feature>
<feature type="region of interest" description="Disordered" evidence="4">
    <location>
        <begin position="1"/>
        <end position="24"/>
    </location>
</feature>
<dbReference type="HOGENOM" id="CLU_2054406_0_0_1"/>
<reference evidence="6" key="1">
    <citation type="journal article" date="2006" name="PLoS Biol.">
        <title>Macronuclear genome sequence of the ciliate Tetrahymena thermophila, a model eukaryote.</title>
        <authorList>
            <person name="Eisen J.A."/>
            <person name="Coyne R.S."/>
            <person name="Wu M."/>
            <person name="Wu D."/>
            <person name="Thiagarajan M."/>
            <person name="Wortman J.R."/>
            <person name="Badger J.H."/>
            <person name="Ren Q."/>
            <person name="Amedeo P."/>
            <person name="Jones K.M."/>
            <person name="Tallon L.J."/>
            <person name="Delcher A.L."/>
            <person name="Salzberg S.L."/>
            <person name="Silva J.C."/>
            <person name="Haas B.J."/>
            <person name="Majoros W.H."/>
            <person name="Farzad M."/>
            <person name="Carlton J.M."/>
            <person name="Smith R.K. Jr."/>
            <person name="Garg J."/>
            <person name="Pearlman R.E."/>
            <person name="Karrer K.M."/>
            <person name="Sun L."/>
            <person name="Manning G."/>
            <person name="Elde N.C."/>
            <person name="Turkewitz A.P."/>
            <person name="Asai D.J."/>
            <person name="Wilkes D.E."/>
            <person name="Wang Y."/>
            <person name="Cai H."/>
            <person name="Collins K."/>
            <person name="Stewart B.A."/>
            <person name="Lee S.R."/>
            <person name="Wilamowska K."/>
            <person name="Weinberg Z."/>
            <person name="Ruzzo W.L."/>
            <person name="Wloga D."/>
            <person name="Gaertig J."/>
            <person name="Frankel J."/>
            <person name="Tsao C.-C."/>
            <person name="Gorovsky M.A."/>
            <person name="Keeling P.J."/>
            <person name="Waller R.F."/>
            <person name="Patron N.J."/>
            <person name="Cherry J.M."/>
            <person name="Stover N.A."/>
            <person name="Krieger C.J."/>
            <person name="del Toro C."/>
            <person name="Ryder H.F."/>
            <person name="Williamson S.C."/>
            <person name="Barbeau R.A."/>
            <person name="Hamilton E.P."/>
            <person name="Orias E."/>
        </authorList>
    </citation>
    <scope>NUCLEOTIDE SEQUENCE [LARGE SCALE GENOMIC DNA]</scope>
    <source>
        <strain evidence="6">SB210</strain>
    </source>
</reference>
<dbReference type="InParanoid" id="Q237C4"/>
<dbReference type="AlphaFoldDB" id="Q237C4"/>
<evidence type="ECO:0000256" key="3">
    <source>
        <dbReference type="ARBA" id="ARBA00023242"/>
    </source>
</evidence>
<dbReference type="InterPro" id="IPR007858">
    <property type="entry name" value="Dpy-30_motif"/>
</dbReference>
<keyword evidence="3" id="KW-0539">Nucleus</keyword>
<dbReference type="eggNOG" id="ENOG502SYGE">
    <property type="taxonomic scope" value="Eukaryota"/>
</dbReference>
<dbReference type="InterPro" id="IPR049629">
    <property type="entry name" value="DPY30_SDC1_DD"/>
</dbReference>
<evidence type="ECO:0000256" key="4">
    <source>
        <dbReference type="SAM" id="MobiDB-lite"/>
    </source>
</evidence>
<keyword evidence="6" id="KW-1185">Reference proteome</keyword>
<comment type="subcellular location">
    <subcellularLocation>
        <location evidence="1">Nucleus</location>
    </subcellularLocation>
</comment>
<dbReference type="EMBL" id="GG662749">
    <property type="protein sequence ID" value="EAR92326.1"/>
    <property type="molecule type" value="Genomic_DNA"/>
</dbReference>
<feature type="compositionally biased region" description="Polar residues" evidence="4">
    <location>
        <begin position="99"/>
        <end position="108"/>
    </location>
</feature>
<dbReference type="Proteomes" id="UP000009168">
    <property type="component" value="Unassembled WGS sequence"/>
</dbReference>
<evidence type="ECO:0000256" key="1">
    <source>
        <dbReference type="ARBA" id="ARBA00004123"/>
    </source>
</evidence>
<evidence type="ECO:0000256" key="2">
    <source>
        <dbReference type="ARBA" id="ARBA00010849"/>
    </source>
</evidence>
<evidence type="ECO:0000313" key="5">
    <source>
        <dbReference type="EMBL" id="EAR92326.1"/>
    </source>
</evidence>
<dbReference type="Gene3D" id="1.20.890.10">
    <property type="entry name" value="cAMP-dependent protein kinase regulatory subunit, dimerization-anchoring domain"/>
    <property type="match status" value="1"/>
</dbReference>
<dbReference type="STRING" id="312017.Q237C4"/>
<protein>
    <submittedName>
        <fullName evidence="5">Dpy-30 motif protein</fullName>
    </submittedName>
</protein>
<feature type="region of interest" description="Disordered" evidence="4">
    <location>
        <begin position="99"/>
        <end position="120"/>
    </location>
</feature>
<dbReference type="GeneID" id="7845847"/>
<comment type="similarity">
    <text evidence="2">Belongs to the dpy-30 family.</text>
</comment>
<accession>Q237C4</accession>
<dbReference type="OrthoDB" id="288848at2759"/>
<dbReference type="GO" id="GO:0005634">
    <property type="term" value="C:nucleus"/>
    <property type="evidence" value="ECO:0007669"/>
    <property type="project" value="UniProtKB-SubCell"/>
</dbReference>
<dbReference type="KEGG" id="tet:TTHERM_00082260"/>
<proteinExistence type="inferred from homology"/>
<dbReference type="RefSeq" id="XP_001012571.1">
    <property type="nucleotide sequence ID" value="XM_001012571.3"/>
</dbReference>
<gene>
    <name evidence="5" type="ORF">TTHERM_00082260</name>
</gene>
<organism evidence="5 6">
    <name type="scientific">Tetrahymena thermophila (strain SB210)</name>
    <dbReference type="NCBI Taxonomy" id="312017"/>
    <lineage>
        <taxon>Eukaryota</taxon>
        <taxon>Sar</taxon>
        <taxon>Alveolata</taxon>
        <taxon>Ciliophora</taxon>
        <taxon>Intramacronucleata</taxon>
        <taxon>Oligohymenophorea</taxon>
        <taxon>Hymenostomatida</taxon>
        <taxon>Tetrahymenina</taxon>
        <taxon>Tetrahymenidae</taxon>
        <taxon>Tetrahymena</taxon>
    </lineage>
</organism>
<name>Q237C4_TETTS</name>
<dbReference type="CDD" id="cd22965">
    <property type="entry name" value="DD_DPY30_SDC1"/>
    <property type="match status" value="1"/>
</dbReference>
<dbReference type="Pfam" id="PF05186">
    <property type="entry name" value="Dpy-30"/>
    <property type="match status" value="1"/>
</dbReference>
<evidence type="ECO:0000313" key="6">
    <source>
        <dbReference type="Proteomes" id="UP000009168"/>
    </source>
</evidence>
<sequence>MEGEQLQQEGTKIQSKSKPIDPEFNLDDEKEAQYVEARALEDQPQINLNALPTRLYLEKAILPTVYQALEALEKERPINPIEFFSYYLITHNPYSQQHAKVPLNSQESKPVIAPTQAEIK</sequence>